<sequence>MSFFAFGSAASTVDHAAAQTLTQQAASVGGIGLASLKWQAAALTAKTCEHTQLDRDQKDEEVAYSHTTPPARPDSTPPTRIMSYAGRSNVSDDLVWEIARAQNSFLVKRPGCQFSRDPLNLANKHSRKYAGFANSKAIGIHLTENGNVAVTTKKPGMSNKPASNAITNTYSSTAASRKIYKGVANTTAKSGYRPDLRAVAVSRASALRASQKTKKEAPAKKPRGVKAWKAAEESS</sequence>
<feature type="domain" description="Ribosomal eL28/Mak16" evidence="5">
    <location>
        <begin position="94"/>
        <end position="209"/>
    </location>
</feature>
<dbReference type="AlphaFoldDB" id="C6HGQ1"/>
<dbReference type="HOGENOM" id="CLU_1288710_0_0_1"/>
<accession>C6HGQ1</accession>
<dbReference type="GO" id="GO:0003735">
    <property type="term" value="F:structural constituent of ribosome"/>
    <property type="evidence" value="ECO:0007669"/>
    <property type="project" value="InterPro"/>
</dbReference>
<dbReference type="eggNOG" id="KOG3412">
    <property type="taxonomic scope" value="Eukaryota"/>
</dbReference>
<evidence type="ECO:0000256" key="3">
    <source>
        <dbReference type="ARBA" id="ARBA00023274"/>
    </source>
</evidence>
<dbReference type="InterPro" id="IPR002672">
    <property type="entry name" value="Ribosomal_eL28"/>
</dbReference>
<evidence type="ECO:0000259" key="5">
    <source>
        <dbReference type="Pfam" id="PF01778"/>
    </source>
</evidence>
<evidence type="ECO:0000256" key="2">
    <source>
        <dbReference type="ARBA" id="ARBA00022980"/>
    </source>
</evidence>
<organism evidence="6 7">
    <name type="scientific">Ajellomyces capsulatus (strain H143)</name>
    <name type="common">Darling's disease fungus</name>
    <name type="synonym">Histoplasma capsulatum</name>
    <dbReference type="NCBI Taxonomy" id="544712"/>
    <lineage>
        <taxon>Eukaryota</taxon>
        <taxon>Fungi</taxon>
        <taxon>Dikarya</taxon>
        <taxon>Ascomycota</taxon>
        <taxon>Pezizomycotina</taxon>
        <taxon>Eurotiomycetes</taxon>
        <taxon>Eurotiomycetidae</taxon>
        <taxon>Onygenales</taxon>
        <taxon>Ajellomycetaceae</taxon>
        <taxon>Histoplasma</taxon>
    </lineage>
</organism>
<proteinExistence type="inferred from homology"/>
<comment type="similarity">
    <text evidence="1">Belongs to the eukaryotic ribosomal protein eL28 family.</text>
</comment>
<dbReference type="EMBL" id="GG692426">
    <property type="protein sequence ID" value="EER40553.1"/>
    <property type="molecule type" value="Genomic_DNA"/>
</dbReference>
<keyword evidence="3" id="KW-0687">Ribonucleoprotein</keyword>
<dbReference type="Gene3D" id="3.30.390.110">
    <property type="match status" value="1"/>
</dbReference>
<dbReference type="GO" id="GO:0005840">
    <property type="term" value="C:ribosome"/>
    <property type="evidence" value="ECO:0007669"/>
    <property type="project" value="UniProtKB-KW"/>
</dbReference>
<dbReference type="InterPro" id="IPR029004">
    <property type="entry name" value="Ribosomal_eL28/Mak16"/>
</dbReference>
<feature type="compositionally biased region" description="Basic and acidic residues" evidence="4">
    <location>
        <begin position="52"/>
        <end position="63"/>
    </location>
</feature>
<evidence type="ECO:0000313" key="7">
    <source>
        <dbReference type="Proteomes" id="UP000002624"/>
    </source>
</evidence>
<gene>
    <name evidence="6" type="ORF">HCDG_05142</name>
</gene>
<protein>
    <recommendedName>
        <fullName evidence="5">Ribosomal eL28/Mak16 domain-containing protein</fullName>
    </recommendedName>
</protein>
<dbReference type="GO" id="GO:0006412">
    <property type="term" value="P:translation"/>
    <property type="evidence" value="ECO:0007669"/>
    <property type="project" value="InterPro"/>
</dbReference>
<dbReference type="Proteomes" id="UP000002624">
    <property type="component" value="Unassembled WGS sequence"/>
</dbReference>
<dbReference type="STRING" id="544712.C6HGQ1"/>
<reference evidence="7" key="1">
    <citation type="submission" date="2009-05" db="EMBL/GenBank/DDBJ databases">
        <title>The genome sequence of Ajellomyces capsulatus strain H143.</title>
        <authorList>
            <person name="Champion M."/>
            <person name="Cuomo C.A."/>
            <person name="Ma L.-J."/>
            <person name="Henn M.R."/>
            <person name="Sil A."/>
            <person name="Goldman B."/>
            <person name="Young S.K."/>
            <person name="Kodira C.D."/>
            <person name="Zeng Q."/>
            <person name="Koehrsen M."/>
            <person name="Alvarado L."/>
            <person name="Berlin A.M."/>
            <person name="Borenstein D."/>
            <person name="Chen Z."/>
            <person name="Engels R."/>
            <person name="Freedman E."/>
            <person name="Gellesch M."/>
            <person name="Goldberg J."/>
            <person name="Griggs A."/>
            <person name="Gujja S."/>
            <person name="Heiman D.I."/>
            <person name="Hepburn T.A."/>
            <person name="Howarth C."/>
            <person name="Jen D."/>
            <person name="Larson L."/>
            <person name="Lewis B."/>
            <person name="Mehta T."/>
            <person name="Park D."/>
            <person name="Pearson M."/>
            <person name="Roberts A."/>
            <person name="Saif S."/>
            <person name="Shea T.D."/>
            <person name="Shenoy N."/>
            <person name="Sisk P."/>
            <person name="Stolte C."/>
            <person name="Sykes S."/>
            <person name="Walk T."/>
            <person name="White J."/>
            <person name="Yandava C."/>
            <person name="Klein B."/>
            <person name="McEwen J.G."/>
            <person name="Puccia R."/>
            <person name="Goldman G.H."/>
            <person name="Felipe M.S."/>
            <person name="Nino-Vega G."/>
            <person name="San-Blas G."/>
            <person name="Taylor J.W."/>
            <person name="Mendoza L."/>
            <person name="Galagan J.E."/>
            <person name="Nusbaum C."/>
            <person name="Birren B.W."/>
        </authorList>
    </citation>
    <scope>NUCLEOTIDE SEQUENCE [LARGE SCALE GENOMIC DNA]</scope>
    <source>
        <strain evidence="7">H143</strain>
    </source>
</reference>
<evidence type="ECO:0000313" key="6">
    <source>
        <dbReference type="EMBL" id="EER40553.1"/>
    </source>
</evidence>
<dbReference type="VEuPathDB" id="FungiDB:HCDG_05142"/>
<feature type="region of interest" description="Disordered" evidence="4">
    <location>
        <begin position="52"/>
        <end position="79"/>
    </location>
</feature>
<dbReference type="PANTHER" id="PTHR10544">
    <property type="entry name" value="60S RIBOSOMAL PROTEIN L28"/>
    <property type="match status" value="1"/>
</dbReference>
<dbReference type="GO" id="GO:1990904">
    <property type="term" value="C:ribonucleoprotein complex"/>
    <property type="evidence" value="ECO:0007669"/>
    <property type="project" value="UniProtKB-KW"/>
</dbReference>
<evidence type="ECO:0000256" key="1">
    <source>
        <dbReference type="ARBA" id="ARBA00007926"/>
    </source>
</evidence>
<keyword evidence="2" id="KW-0689">Ribosomal protein</keyword>
<dbReference type="OrthoDB" id="338850at2759"/>
<dbReference type="Pfam" id="PF01778">
    <property type="entry name" value="Ribosomal_L28e"/>
    <property type="match status" value="1"/>
</dbReference>
<dbReference type="OMA" id="GKYGQRP"/>
<evidence type="ECO:0000256" key="4">
    <source>
        <dbReference type="SAM" id="MobiDB-lite"/>
    </source>
</evidence>
<name>C6HGQ1_AJECH</name>
<feature type="region of interest" description="Disordered" evidence="4">
    <location>
        <begin position="207"/>
        <end position="235"/>
    </location>
</feature>